<evidence type="ECO:0000313" key="3">
    <source>
        <dbReference type="Proteomes" id="UP000050794"/>
    </source>
</evidence>
<dbReference type="WBParaSite" id="TCNE_0001100301-mRNA-1">
    <property type="protein sequence ID" value="TCNE_0001100301-mRNA-1"/>
    <property type="gene ID" value="TCNE_0001100301"/>
</dbReference>
<evidence type="ECO:0000313" key="4">
    <source>
        <dbReference type="WBParaSite" id="TCNE_0001100301-mRNA-1"/>
    </source>
</evidence>
<sequence length="82" mass="9501">MTENATERRAALCMLLIAHTVYNAYSERTVAHEYGIDMNNVLQQPHKQQALRDETAPRKHRNLGESRANDDIIYGWLIFKNS</sequence>
<proteinExistence type="predicted"/>
<dbReference type="Proteomes" id="UP000050794">
    <property type="component" value="Unassembled WGS sequence"/>
</dbReference>
<dbReference type="EMBL" id="UYWY01020698">
    <property type="protein sequence ID" value="VDM42324.1"/>
    <property type="molecule type" value="Genomic_DNA"/>
</dbReference>
<evidence type="ECO:0000256" key="1">
    <source>
        <dbReference type="SAM" id="SignalP"/>
    </source>
</evidence>
<accession>A0A183UR83</accession>
<keyword evidence="1" id="KW-0732">Signal</keyword>
<keyword evidence="3" id="KW-1185">Reference proteome</keyword>
<organism evidence="3 4">
    <name type="scientific">Toxocara canis</name>
    <name type="common">Canine roundworm</name>
    <dbReference type="NCBI Taxonomy" id="6265"/>
    <lineage>
        <taxon>Eukaryota</taxon>
        <taxon>Metazoa</taxon>
        <taxon>Ecdysozoa</taxon>
        <taxon>Nematoda</taxon>
        <taxon>Chromadorea</taxon>
        <taxon>Rhabditida</taxon>
        <taxon>Spirurina</taxon>
        <taxon>Ascaridomorpha</taxon>
        <taxon>Ascaridoidea</taxon>
        <taxon>Toxocaridae</taxon>
        <taxon>Toxocara</taxon>
    </lineage>
</organism>
<reference evidence="2 3" key="2">
    <citation type="submission" date="2018-11" db="EMBL/GenBank/DDBJ databases">
        <authorList>
            <consortium name="Pathogen Informatics"/>
        </authorList>
    </citation>
    <scope>NUCLEOTIDE SEQUENCE [LARGE SCALE GENOMIC DNA]</scope>
</reference>
<name>A0A183UR83_TOXCA</name>
<feature type="chain" id="PRO_5044553360" evidence="1">
    <location>
        <begin position="27"/>
        <end position="82"/>
    </location>
</feature>
<reference evidence="4" key="1">
    <citation type="submission" date="2016-06" db="UniProtKB">
        <authorList>
            <consortium name="WormBaseParasite"/>
        </authorList>
    </citation>
    <scope>IDENTIFICATION</scope>
</reference>
<dbReference type="AlphaFoldDB" id="A0A183UR83"/>
<protein>
    <submittedName>
        <fullName evidence="4">Transposase</fullName>
    </submittedName>
</protein>
<gene>
    <name evidence="2" type="ORF">TCNE_LOCUS11003</name>
</gene>
<evidence type="ECO:0000313" key="2">
    <source>
        <dbReference type="EMBL" id="VDM42324.1"/>
    </source>
</evidence>
<feature type="signal peptide" evidence="1">
    <location>
        <begin position="1"/>
        <end position="26"/>
    </location>
</feature>